<evidence type="ECO:0000313" key="2">
    <source>
        <dbReference type="Proteomes" id="UP001174208"/>
    </source>
</evidence>
<sequence>MTTLCPPLLDGSVMPLAELLALCLDGQLFRVGDAFACPDTPDTPELRARSLDGQLPADAILERGTAAWVHGTRSSPPGVPQVCRRPGAVGGKPPAPVDLRRRMLAPDEVTAVGSVAATTPLRTAADLLLQEPFGGQEALEVRHLLRLAGAPPGALLPLVPCGRRVMRQRVEERVTAVRRARLPRE</sequence>
<evidence type="ECO:0008006" key="3">
    <source>
        <dbReference type="Google" id="ProtNLM"/>
    </source>
</evidence>
<gene>
    <name evidence="1" type="ORF">P5G50_13615</name>
</gene>
<name>A0ABT8KEQ2_9MICO</name>
<dbReference type="EMBL" id="JAROCF010000001">
    <property type="protein sequence ID" value="MDN4615487.1"/>
    <property type="molecule type" value="Genomic_DNA"/>
</dbReference>
<protein>
    <recommendedName>
        <fullName evidence="3">Transcriptional regulator, AbiEi antitoxin, Type IV TA system</fullName>
    </recommendedName>
</protein>
<dbReference type="Proteomes" id="UP001174208">
    <property type="component" value="Unassembled WGS sequence"/>
</dbReference>
<dbReference type="RefSeq" id="WP_301208310.1">
    <property type="nucleotide sequence ID" value="NZ_JAROCF010000001.1"/>
</dbReference>
<evidence type="ECO:0000313" key="1">
    <source>
        <dbReference type="EMBL" id="MDN4615487.1"/>
    </source>
</evidence>
<comment type="caution">
    <text evidence="1">The sequence shown here is derived from an EMBL/GenBank/DDBJ whole genome shotgun (WGS) entry which is preliminary data.</text>
</comment>
<organism evidence="1 2">
    <name type="scientific">Leifsonia williamsii</name>
    <dbReference type="NCBI Taxonomy" id="3035919"/>
    <lineage>
        <taxon>Bacteria</taxon>
        <taxon>Bacillati</taxon>
        <taxon>Actinomycetota</taxon>
        <taxon>Actinomycetes</taxon>
        <taxon>Micrococcales</taxon>
        <taxon>Microbacteriaceae</taxon>
        <taxon>Leifsonia</taxon>
    </lineage>
</organism>
<proteinExistence type="predicted"/>
<keyword evidence="2" id="KW-1185">Reference proteome</keyword>
<accession>A0ABT8KEQ2</accession>
<reference evidence="1" key="1">
    <citation type="submission" date="2023-06" db="EMBL/GenBank/DDBJ databases">
        <title>MT1 and MT2 Draft Genomes of Novel Species.</title>
        <authorList>
            <person name="Venkateswaran K."/>
        </authorList>
    </citation>
    <scope>NUCLEOTIDE SEQUENCE</scope>
    <source>
        <strain evidence="1">F6_8S_P_1B</strain>
    </source>
</reference>